<dbReference type="EMBL" id="NAJL01000037">
    <property type="protein sequence ID" value="TKA25244.1"/>
    <property type="molecule type" value="Genomic_DNA"/>
</dbReference>
<evidence type="ECO:0000313" key="2">
    <source>
        <dbReference type="EMBL" id="TKA25244.1"/>
    </source>
</evidence>
<keyword evidence="3" id="KW-1185">Reference proteome</keyword>
<comment type="caution">
    <text evidence="2">The sequence shown here is derived from an EMBL/GenBank/DDBJ whole genome shotgun (WGS) entry which is preliminary data.</text>
</comment>
<proteinExistence type="predicted"/>
<name>A0A4U0TSV6_9PEZI</name>
<evidence type="ECO:0000256" key="1">
    <source>
        <dbReference type="SAM" id="MobiDB-lite"/>
    </source>
</evidence>
<protein>
    <submittedName>
        <fullName evidence="2">Uncharacterized protein</fullName>
    </submittedName>
</protein>
<feature type="region of interest" description="Disordered" evidence="1">
    <location>
        <begin position="232"/>
        <end position="257"/>
    </location>
</feature>
<dbReference type="Proteomes" id="UP000308549">
    <property type="component" value="Unassembled WGS sequence"/>
</dbReference>
<dbReference type="OrthoDB" id="265717at2759"/>
<organism evidence="2 3">
    <name type="scientific">Salinomyces thailandicus</name>
    <dbReference type="NCBI Taxonomy" id="706561"/>
    <lineage>
        <taxon>Eukaryota</taxon>
        <taxon>Fungi</taxon>
        <taxon>Dikarya</taxon>
        <taxon>Ascomycota</taxon>
        <taxon>Pezizomycotina</taxon>
        <taxon>Dothideomycetes</taxon>
        <taxon>Dothideomycetidae</taxon>
        <taxon>Mycosphaerellales</taxon>
        <taxon>Teratosphaeriaceae</taxon>
        <taxon>Salinomyces</taxon>
    </lineage>
</organism>
<dbReference type="AlphaFoldDB" id="A0A4U0TSV6"/>
<accession>A0A4U0TSV6</accession>
<evidence type="ECO:0000313" key="3">
    <source>
        <dbReference type="Proteomes" id="UP000308549"/>
    </source>
</evidence>
<gene>
    <name evidence="2" type="ORF">B0A50_05942</name>
</gene>
<reference evidence="2 3" key="1">
    <citation type="submission" date="2017-03" db="EMBL/GenBank/DDBJ databases">
        <title>Genomes of endolithic fungi from Antarctica.</title>
        <authorList>
            <person name="Coleine C."/>
            <person name="Masonjones S."/>
            <person name="Stajich J.E."/>
        </authorList>
    </citation>
    <scope>NUCLEOTIDE SEQUENCE [LARGE SCALE GENOMIC DNA]</scope>
    <source>
        <strain evidence="2 3">CCFEE 6315</strain>
    </source>
</reference>
<sequence>MDYTTDHSFANPYAILDVDDNAFDFMDDFLRDQGFHAEPPGETFQPFFLPSPTAGGPDIAERSSQIVAVTEEGSTHFSRLAAHYDTGQDLPNQGRFGGTELSISTQQQRPYELIGNSSPTPIRSFNQCLGVSPTQDRFSSEPHPACNVSALASPDQVPPFNGLWPVSLPGGDLPSERCNDRILSHAPMAPDMTPHIMTTETREHDLRSTDIARQPHTLALELARGYGAATRDEFSPVFSEPSTVPPSRRKGRDKASEDREFEKFQCEDCVRHNNGKWYNRTARCGPTRCRKHQNKYLKDLEAQRSPEYVADMQQIRSFHDAEILVYPDIPPLAYEGPGQDDWPFFYDQEDYWIGQFIQAANVEYTDASSDIAIADMDQEQKAMHTHLTKQQLTYNHKPHELTSKDIYTNEFINVRMRFLFQAVLIYHQGGKSIYPTGGANGGYGEDKKLSMSDRLQRIVEILRKDKRVLMDVIEGRGVLAFAAHPTGFQLRKQSNKVCNDRKKRKFDLADRFEEAKKKQRVTGLGDLELEMEGGPGTSSGWDCGAEVV</sequence>